<comment type="caution">
    <text evidence="3">The sequence shown here is derived from an EMBL/GenBank/DDBJ whole genome shotgun (WGS) entry which is preliminary data.</text>
</comment>
<evidence type="ECO:0000256" key="1">
    <source>
        <dbReference type="SAM" id="Coils"/>
    </source>
</evidence>
<organism evidence="3 4">
    <name type="scientific">Oryzias melastigma</name>
    <name type="common">Marine medaka</name>
    <dbReference type="NCBI Taxonomy" id="30732"/>
    <lineage>
        <taxon>Eukaryota</taxon>
        <taxon>Metazoa</taxon>
        <taxon>Chordata</taxon>
        <taxon>Craniata</taxon>
        <taxon>Vertebrata</taxon>
        <taxon>Euteleostomi</taxon>
        <taxon>Actinopterygii</taxon>
        <taxon>Neopterygii</taxon>
        <taxon>Teleostei</taxon>
        <taxon>Neoteleostei</taxon>
        <taxon>Acanthomorphata</taxon>
        <taxon>Ovalentaria</taxon>
        <taxon>Atherinomorphae</taxon>
        <taxon>Beloniformes</taxon>
        <taxon>Adrianichthyidae</taxon>
        <taxon>Oryziinae</taxon>
        <taxon>Oryzias</taxon>
    </lineage>
</organism>
<dbReference type="Proteomes" id="UP000646548">
    <property type="component" value="Unassembled WGS sequence"/>
</dbReference>
<feature type="region of interest" description="Disordered" evidence="2">
    <location>
        <begin position="104"/>
        <end position="123"/>
    </location>
</feature>
<name>A0A834F9Y8_ORYME</name>
<accession>A0A834F9Y8</accession>
<dbReference type="Gene3D" id="1.20.1170.10">
    <property type="match status" value="1"/>
</dbReference>
<evidence type="ECO:0000256" key="2">
    <source>
        <dbReference type="SAM" id="MobiDB-lite"/>
    </source>
</evidence>
<keyword evidence="1" id="KW-0175">Coiled coil</keyword>
<protein>
    <submittedName>
        <fullName evidence="3">Uncharacterized protein</fullName>
    </submittedName>
</protein>
<evidence type="ECO:0000313" key="3">
    <source>
        <dbReference type="EMBL" id="KAF6726451.1"/>
    </source>
</evidence>
<sequence>MEDFVGGLLSLAGTALQWIFSVSSVETQHRELSTLALRETGPLLKGLHSLNTVSEMLLSINSDIVLPGCQTFDDIRQEIEEMKQHLEESEQIAVRELQHLDEETESLTAEQSHLENQKKRREGELEDLKLQLDSHRSTLKNYNEDLRTEQNNLRSAEATLRNMRRKRDEAERMRNVGIGLMFIPVVGWIPGAVMAIGGQIDMNSASDRVDRARSEIERCESQITSYSNQVSRYEGFVSQAQNDIQVANRRIHETQLKLQTLSVTRASVADFQSKSRRAVHQLGLLCGVGSVAELQTRRLILLEPVMNVMEEMMEALGRITGNDLLYSENMQSIMWDMRNNQRMLKNKIALCIDNSDEDYY</sequence>
<dbReference type="SUPFAM" id="SSF58100">
    <property type="entry name" value="Bacterial hemolysins"/>
    <property type="match status" value="1"/>
</dbReference>
<proteinExistence type="predicted"/>
<feature type="compositionally biased region" description="Basic and acidic residues" evidence="2">
    <location>
        <begin position="112"/>
        <end position="123"/>
    </location>
</feature>
<reference evidence="3" key="1">
    <citation type="journal article" name="BMC Genomics">
        <title>Long-read sequencing and de novo genome assembly of marine medaka (Oryzias melastigma).</title>
        <authorList>
            <person name="Liang P."/>
            <person name="Saqib H.S.A."/>
            <person name="Ni X."/>
            <person name="Shen Y."/>
        </authorList>
    </citation>
    <scope>NUCLEOTIDE SEQUENCE</scope>
    <source>
        <strain evidence="3">Bigg-433</strain>
    </source>
</reference>
<dbReference type="EMBL" id="WKFB01000332">
    <property type="protein sequence ID" value="KAF6726451.1"/>
    <property type="molecule type" value="Genomic_DNA"/>
</dbReference>
<feature type="coiled-coil region" evidence="1">
    <location>
        <begin position="202"/>
        <end position="257"/>
    </location>
</feature>
<gene>
    <name evidence="3" type="ORF">FQA47_020293</name>
</gene>
<dbReference type="AlphaFoldDB" id="A0A834F9Y8"/>
<evidence type="ECO:0000313" key="4">
    <source>
        <dbReference type="Proteomes" id="UP000646548"/>
    </source>
</evidence>